<dbReference type="EMBL" id="UGNP01000001">
    <property type="protein sequence ID" value="STX08844.1"/>
    <property type="molecule type" value="Genomic_DNA"/>
</dbReference>
<dbReference type="AlphaFoldDB" id="A0A8B4Q8V3"/>
<keyword evidence="4" id="KW-1185">Reference proteome</keyword>
<organism evidence="1 3">
    <name type="scientific">Kurthia zopfii</name>
    <dbReference type="NCBI Taxonomy" id="1650"/>
    <lineage>
        <taxon>Bacteria</taxon>
        <taxon>Bacillati</taxon>
        <taxon>Bacillota</taxon>
        <taxon>Bacilli</taxon>
        <taxon>Bacillales</taxon>
        <taxon>Caryophanaceae</taxon>
        <taxon>Kurthia</taxon>
    </lineage>
</organism>
<name>A0A8B4Q8V3_9BACL</name>
<accession>A0A8B4Q8V3</accession>
<evidence type="ECO:0000313" key="1">
    <source>
        <dbReference type="EMBL" id="STX08844.1"/>
    </source>
</evidence>
<evidence type="ECO:0000313" key="4">
    <source>
        <dbReference type="Proteomes" id="UP000294641"/>
    </source>
</evidence>
<evidence type="ECO:0000313" key="2">
    <source>
        <dbReference type="EMBL" id="TDR33596.1"/>
    </source>
</evidence>
<comment type="caution">
    <text evidence="1">The sequence shown here is derived from an EMBL/GenBank/DDBJ whole genome shotgun (WGS) entry which is preliminary data.</text>
</comment>
<evidence type="ECO:0000313" key="3">
    <source>
        <dbReference type="Proteomes" id="UP000254330"/>
    </source>
</evidence>
<dbReference type="RefSeq" id="WP_109350409.1">
    <property type="nucleotide sequence ID" value="NZ_BJUE01000062.1"/>
</dbReference>
<protein>
    <submittedName>
        <fullName evidence="1">Uncharacterized protein</fullName>
    </submittedName>
</protein>
<dbReference type="Proteomes" id="UP000254330">
    <property type="component" value="Unassembled WGS sequence"/>
</dbReference>
<dbReference type="Proteomes" id="UP000294641">
    <property type="component" value="Unassembled WGS sequence"/>
</dbReference>
<gene>
    <name evidence="2" type="ORF">DFR61_15115</name>
    <name evidence="1" type="ORF">NCTC10597_00510</name>
</gene>
<sequence length="79" mass="9155">MKTLKLTTESALLLNGRQLFNGTTTYHFSTSTILENDERVLVEMTVDAYTNEQWDINKSHCYQLGDIIDSEVDEWLKLI</sequence>
<dbReference type="EMBL" id="SNZG01000051">
    <property type="protein sequence ID" value="TDR33596.1"/>
    <property type="molecule type" value="Genomic_DNA"/>
</dbReference>
<reference evidence="1 3" key="1">
    <citation type="submission" date="2018-06" db="EMBL/GenBank/DDBJ databases">
        <authorList>
            <consortium name="Pathogen Informatics"/>
            <person name="Doyle S."/>
        </authorList>
    </citation>
    <scope>NUCLEOTIDE SEQUENCE [LARGE SCALE GENOMIC DNA]</scope>
    <source>
        <strain evidence="1 3">NCTC10597</strain>
    </source>
</reference>
<proteinExistence type="predicted"/>
<reference evidence="2 4" key="2">
    <citation type="submission" date="2019-03" db="EMBL/GenBank/DDBJ databases">
        <title>Genomic Encyclopedia of Type Strains, Phase IV (KMG-IV): sequencing the most valuable type-strain genomes for metagenomic binning, comparative biology and taxonomic classification.</title>
        <authorList>
            <person name="Goeker M."/>
        </authorList>
    </citation>
    <scope>NUCLEOTIDE SEQUENCE [LARGE SCALE GENOMIC DNA]</scope>
    <source>
        <strain evidence="2 4">DSM 20580</strain>
    </source>
</reference>